<dbReference type="Proteomes" id="UP000027834">
    <property type="component" value="Chromosome 1"/>
</dbReference>
<evidence type="ECO:0000313" key="2">
    <source>
        <dbReference type="Proteomes" id="UP000027834"/>
    </source>
</evidence>
<name>A0A8A8D573_9BURK</name>
<gene>
    <name evidence="1" type="ORF">DT99_006630</name>
</gene>
<reference evidence="1" key="1">
    <citation type="submission" date="2014-04" db="EMBL/GenBank/DDBJ databases">
        <authorList>
            <person name="Ho Y.-N."/>
            <person name="Huang C.-C."/>
        </authorList>
    </citation>
    <scope>NUCLEOTIDE SEQUENCE</scope>
    <source>
        <strain evidence="1">869T2</strain>
    </source>
</reference>
<organism evidence="1 2">
    <name type="scientific">Burkholderia seminalis</name>
    <dbReference type="NCBI Taxonomy" id="488731"/>
    <lineage>
        <taxon>Bacteria</taxon>
        <taxon>Pseudomonadati</taxon>
        <taxon>Pseudomonadota</taxon>
        <taxon>Betaproteobacteria</taxon>
        <taxon>Burkholderiales</taxon>
        <taxon>Burkholderiaceae</taxon>
        <taxon>Burkholderia</taxon>
        <taxon>Burkholderia cepacia complex</taxon>
    </lineage>
</organism>
<dbReference type="EMBL" id="CP072520">
    <property type="protein sequence ID" value="QTO19905.1"/>
    <property type="molecule type" value="Genomic_DNA"/>
</dbReference>
<dbReference type="AlphaFoldDB" id="A0A8A8D573"/>
<proteinExistence type="predicted"/>
<sequence length="111" mass="11870">MSRLSLASFNPAPIRRQRAIRRAGTVDGITQVEREMLNSKVIAALEGMLERARTGEIAGMVAAFIDPEGVCTYMLTGAADASPALAADVAARLQVKVGSRMAWTDKQAVDH</sequence>
<accession>A0A8A8D573</accession>
<protein>
    <submittedName>
        <fullName evidence="1">Uncharacterized protein</fullName>
    </submittedName>
</protein>
<keyword evidence="2" id="KW-1185">Reference proteome</keyword>
<evidence type="ECO:0000313" key="1">
    <source>
        <dbReference type="EMBL" id="QTO19905.1"/>
    </source>
</evidence>
<reference evidence="1" key="2">
    <citation type="submission" date="2021-03" db="EMBL/GenBank/DDBJ databases">
        <title>Complete genome sequence of Burkholderia seminalis 869T2.</title>
        <authorList>
            <person name="Hung S.-H."/>
            <person name="Huang C.-T."/>
            <person name="Huang C.-C."/>
            <person name="Kuo C.-H."/>
        </authorList>
    </citation>
    <scope>NUCLEOTIDE SEQUENCE</scope>
    <source>
        <strain evidence="1">869T2</strain>
    </source>
</reference>
<dbReference type="RefSeq" id="WP_154233704.1">
    <property type="nucleotide sequence ID" value="NZ_CP072520.1"/>
</dbReference>